<dbReference type="GO" id="GO:0005524">
    <property type="term" value="F:ATP binding"/>
    <property type="evidence" value="ECO:0007669"/>
    <property type="project" value="UniProtKB-KW"/>
</dbReference>
<keyword evidence="4" id="KW-0418">Kinase</keyword>
<dbReference type="GO" id="GO:0003872">
    <property type="term" value="F:6-phosphofructokinase activity"/>
    <property type="evidence" value="ECO:0007669"/>
    <property type="project" value="TreeGrafter"/>
</dbReference>
<dbReference type="SUPFAM" id="SSF53613">
    <property type="entry name" value="Ribokinase-like"/>
    <property type="match status" value="1"/>
</dbReference>
<dbReference type="RefSeq" id="WP_342070324.1">
    <property type="nucleotide sequence ID" value="NZ_CP151762.1"/>
</dbReference>
<evidence type="ECO:0000256" key="5">
    <source>
        <dbReference type="ARBA" id="ARBA00022840"/>
    </source>
</evidence>
<organism evidence="8 9">
    <name type="scientific">Yoonia algicola</name>
    <dbReference type="NCBI Taxonomy" id="3137368"/>
    <lineage>
        <taxon>Bacteria</taxon>
        <taxon>Pseudomonadati</taxon>
        <taxon>Pseudomonadota</taxon>
        <taxon>Alphaproteobacteria</taxon>
        <taxon>Rhodobacterales</taxon>
        <taxon>Paracoccaceae</taxon>
        <taxon>Yoonia</taxon>
    </lineage>
</organism>
<dbReference type="NCBIfam" id="TIGR03168">
    <property type="entry name" value="1-PFK"/>
    <property type="match status" value="1"/>
</dbReference>
<name>A0AAN0M6D9_9RHOB</name>
<dbReference type="Pfam" id="PF00294">
    <property type="entry name" value="PfkB"/>
    <property type="match status" value="1"/>
</dbReference>
<dbReference type="Gene3D" id="3.40.1190.20">
    <property type="match status" value="1"/>
</dbReference>
<evidence type="ECO:0000313" key="9">
    <source>
        <dbReference type="Proteomes" id="UP001451782"/>
    </source>
</evidence>
<dbReference type="GO" id="GO:0005829">
    <property type="term" value="C:cytosol"/>
    <property type="evidence" value="ECO:0007669"/>
    <property type="project" value="TreeGrafter"/>
</dbReference>
<accession>A0AAN0M6D9</accession>
<dbReference type="KEGG" id="yag:AABB28_01110"/>
<dbReference type="InterPro" id="IPR029056">
    <property type="entry name" value="Ribokinase-like"/>
</dbReference>
<keyword evidence="5" id="KW-0067">ATP-binding</keyword>
<evidence type="ECO:0000256" key="4">
    <source>
        <dbReference type="ARBA" id="ARBA00022777"/>
    </source>
</evidence>
<dbReference type="PANTHER" id="PTHR46566">
    <property type="entry name" value="1-PHOSPHOFRUCTOKINASE-RELATED"/>
    <property type="match status" value="1"/>
</dbReference>
<evidence type="ECO:0000313" key="8">
    <source>
        <dbReference type="EMBL" id="WZU63953.1"/>
    </source>
</evidence>
<dbReference type="AlphaFoldDB" id="A0AAN0M6D9"/>
<evidence type="ECO:0000259" key="7">
    <source>
        <dbReference type="Pfam" id="PF00294"/>
    </source>
</evidence>
<dbReference type="InterPro" id="IPR017583">
    <property type="entry name" value="Tagatose/fructose_Pkinase"/>
</dbReference>
<dbReference type="EMBL" id="CP151762">
    <property type="protein sequence ID" value="WZU63953.1"/>
    <property type="molecule type" value="Genomic_DNA"/>
</dbReference>
<proteinExistence type="inferred from homology"/>
<keyword evidence="9" id="KW-1185">Reference proteome</keyword>
<sequence>MRLQADILTITLNPAVDLATHVAAVIAGPKLRCAAPRFDPGGGGVNVARAVHKLAGSARALVAIGGPMGDRLVSLLAAEGVAALPVVVSGETRQSFAVTDDATGAQYRFSVPGEVLTAQDADRLLNEITAHTTQDSYVVISGSVAPGLPDDFQSLIIAIAAAKQARVVIDTSSRALDRLIAYPTTPVHVLRVDQKEAAEAAHHPMNTVADSVAFAADLVARGVAETVVTGRGAEGSVLVSRDQRFFCHAPIVTVRSKIGAGDAFVGSMTLALARGATPEDALKWGVAAASATVSTEATALCDLPQAQACYDQCRIDAL</sequence>
<dbReference type="InterPro" id="IPR011611">
    <property type="entry name" value="PfkB_dom"/>
</dbReference>
<gene>
    <name evidence="8" type="ORF">AABB28_01110</name>
</gene>
<reference evidence="8 9" key="1">
    <citation type="submission" date="2024-04" db="EMBL/GenBank/DDBJ databases">
        <title>Phylogenomic analyses of a clade within the roseobacter group suggest taxonomic reassignments of species of the genera Aestuariivita, Citreicella, Loktanella, Nautella, Pelagibaca, Ruegeria, Thalassobius, Thiobacimonas and Tropicibacter, and the proposal o.</title>
        <authorList>
            <person name="Jeon C.O."/>
        </authorList>
    </citation>
    <scope>NUCLEOTIDE SEQUENCE [LARGE SCALE GENOMIC DNA]</scope>
    <source>
        <strain evidence="8 9">G8-12</strain>
    </source>
</reference>
<dbReference type="CDD" id="cd01164">
    <property type="entry name" value="FruK_PfkB_like"/>
    <property type="match status" value="1"/>
</dbReference>
<evidence type="ECO:0000256" key="2">
    <source>
        <dbReference type="ARBA" id="ARBA00022679"/>
    </source>
</evidence>
<dbReference type="PANTHER" id="PTHR46566:SF2">
    <property type="entry name" value="ATP-DEPENDENT 6-PHOSPHOFRUCTOKINASE ISOZYME 2"/>
    <property type="match status" value="1"/>
</dbReference>
<dbReference type="PIRSF" id="PIRSF000535">
    <property type="entry name" value="1PFK/6PFK/LacC"/>
    <property type="match status" value="1"/>
</dbReference>
<evidence type="ECO:0000256" key="3">
    <source>
        <dbReference type="ARBA" id="ARBA00022741"/>
    </source>
</evidence>
<keyword evidence="3" id="KW-0547">Nucleotide-binding</keyword>
<feature type="domain" description="Carbohydrate kinase PfkB" evidence="7">
    <location>
        <begin position="28"/>
        <end position="304"/>
    </location>
</feature>
<keyword evidence="2 6" id="KW-0808">Transferase</keyword>
<dbReference type="Proteomes" id="UP001451782">
    <property type="component" value="Chromosome"/>
</dbReference>
<protein>
    <recommendedName>
        <fullName evidence="6">Phosphofructokinase</fullName>
    </recommendedName>
</protein>
<evidence type="ECO:0000256" key="1">
    <source>
        <dbReference type="ARBA" id="ARBA00010688"/>
    </source>
</evidence>
<comment type="similarity">
    <text evidence="1 6">Belongs to the carbohydrate kinase PfkB family.</text>
</comment>
<evidence type="ECO:0000256" key="6">
    <source>
        <dbReference type="PIRNR" id="PIRNR000535"/>
    </source>
</evidence>